<accession>A0A660LBB7</accession>
<dbReference type="EMBL" id="RBIL01000001">
    <property type="protein sequence ID" value="RKQ92302.1"/>
    <property type="molecule type" value="Genomic_DNA"/>
</dbReference>
<gene>
    <name evidence="2" type="ORF">C8N24_2146</name>
</gene>
<organism evidence="2 3">
    <name type="scientific">Solirubrobacter pauli</name>
    <dbReference type="NCBI Taxonomy" id="166793"/>
    <lineage>
        <taxon>Bacteria</taxon>
        <taxon>Bacillati</taxon>
        <taxon>Actinomycetota</taxon>
        <taxon>Thermoleophilia</taxon>
        <taxon>Solirubrobacterales</taxon>
        <taxon>Solirubrobacteraceae</taxon>
        <taxon>Solirubrobacter</taxon>
    </lineage>
</organism>
<proteinExistence type="predicted"/>
<evidence type="ECO:0000313" key="3">
    <source>
        <dbReference type="Proteomes" id="UP000278962"/>
    </source>
</evidence>
<keyword evidence="1" id="KW-0732">Signal</keyword>
<feature type="signal peptide" evidence="1">
    <location>
        <begin position="1"/>
        <end position="21"/>
    </location>
</feature>
<reference evidence="2 3" key="1">
    <citation type="submission" date="2018-10" db="EMBL/GenBank/DDBJ databases">
        <title>Genomic Encyclopedia of Archaeal and Bacterial Type Strains, Phase II (KMG-II): from individual species to whole genera.</title>
        <authorList>
            <person name="Goeker M."/>
        </authorList>
    </citation>
    <scope>NUCLEOTIDE SEQUENCE [LARGE SCALE GENOMIC DNA]</scope>
    <source>
        <strain evidence="2 3">DSM 14954</strain>
    </source>
</reference>
<name>A0A660LBB7_9ACTN</name>
<sequence>MLRAALLTLLVLLILPAAADAACRTVPTAAVYYDSPAVRVAYDGKDVVACLRATRTERVVAPEDDYLGVEITGVDGDRWLTYSTYVDDGSKGQSRPYTSDVMLDLQTGVTVSENGDEWFPGGELASRYKGLVAYYADGRSEVLDPGHHPLLDEYARHGRRIYWQSDNGRPKTALIDLPGVTPLPAGRPVRATAMAGCPARRGARLVARFRRLVVTRKGRDTRVCLKGRTTRLGDVTGVEAVSGYELAYVRPGYAGHVNAVTGVRHELPRAQGQHAARLRTVAARDRYGVLRAWSDVGPARILTTAPARSVAVSPGYVYWLAADGTPRAAKIRRNG</sequence>
<dbReference type="AlphaFoldDB" id="A0A660LBB7"/>
<keyword evidence="3" id="KW-1185">Reference proteome</keyword>
<protein>
    <submittedName>
        <fullName evidence="2">Uncharacterized protein</fullName>
    </submittedName>
</protein>
<dbReference type="OrthoDB" id="5259510at2"/>
<evidence type="ECO:0000256" key="1">
    <source>
        <dbReference type="SAM" id="SignalP"/>
    </source>
</evidence>
<dbReference type="RefSeq" id="WP_121250005.1">
    <property type="nucleotide sequence ID" value="NZ_RBIL01000001.1"/>
</dbReference>
<dbReference type="Proteomes" id="UP000278962">
    <property type="component" value="Unassembled WGS sequence"/>
</dbReference>
<comment type="caution">
    <text evidence="2">The sequence shown here is derived from an EMBL/GenBank/DDBJ whole genome shotgun (WGS) entry which is preliminary data.</text>
</comment>
<feature type="chain" id="PRO_5024839305" evidence="1">
    <location>
        <begin position="22"/>
        <end position="335"/>
    </location>
</feature>
<evidence type="ECO:0000313" key="2">
    <source>
        <dbReference type="EMBL" id="RKQ92302.1"/>
    </source>
</evidence>